<dbReference type="SUPFAM" id="SSF140427">
    <property type="entry name" value="VPS28 C-terminal domain-like"/>
    <property type="match status" value="1"/>
</dbReference>
<dbReference type="InterPro" id="IPR017899">
    <property type="entry name" value="VPS28_C"/>
</dbReference>
<evidence type="ECO:0000256" key="1">
    <source>
        <dbReference type="PROSITE-ProRule" id="PRU00642"/>
    </source>
</evidence>
<dbReference type="GO" id="GO:0044877">
    <property type="term" value="F:protein-containing complex binding"/>
    <property type="evidence" value="ECO:0007669"/>
    <property type="project" value="TreeGrafter"/>
</dbReference>
<dbReference type="GO" id="GO:0043328">
    <property type="term" value="P:protein transport to vacuole involved in ubiquitin-dependent protein catabolic process via the multivesicular body sorting pathway"/>
    <property type="evidence" value="ECO:0007669"/>
    <property type="project" value="TreeGrafter"/>
</dbReference>
<keyword evidence="1" id="KW-0813">Transport</keyword>
<evidence type="ECO:0000259" key="2">
    <source>
        <dbReference type="PROSITE" id="PS51310"/>
    </source>
</evidence>
<keyword evidence="1" id="KW-0653">Protein transport</keyword>
<comment type="caution">
    <text evidence="3">The sequence shown here is derived from an EMBL/GenBank/DDBJ whole genome shotgun (WGS) entry which is preliminary data.</text>
</comment>
<dbReference type="PANTHER" id="PTHR12937">
    <property type="entry name" value="VACUOLAR PROTEIN SORTING 28, ISOFORM 2 VPS28"/>
    <property type="match status" value="1"/>
</dbReference>
<dbReference type="Pfam" id="PF03997">
    <property type="entry name" value="VPS28"/>
    <property type="match status" value="1"/>
</dbReference>
<feature type="domain" description="VPS28 C-terminal" evidence="2">
    <location>
        <begin position="18"/>
        <end position="95"/>
    </location>
</feature>
<dbReference type="InterPro" id="IPR037206">
    <property type="entry name" value="VPS28_C_sf"/>
</dbReference>
<evidence type="ECO:0000313" key="4">
    <source>
        <dbReference type="Proteomes" id="UP001166674"/>
    </source>
</evidence>
<dbReference type="PANTHER" id="PTHR12937:SF0">
    <property type="entry name" value="VACUOLAR PROTEIN SORTING-ASSOCIATED PROTEIN 28 HOMOLOG"/>
    <property type="match status" value="1"/>
</dbReference>
<dbReference type="AlphaFoldDB" id="A0AA41MRM5"/>
<dbReference type="EMBL" id="JAATJV010284889">
    <property type="protein sequence ID" value="MBZ3876831.1"/>
    <property type="molecule type" value="Genomic_DNA"/>
</dbReference>
<sequence length="95" mass="10948">MERVKEDSPITIKDDKGNLNCCIADVVSLFITVTDKLRLEIRAMDEIQPHLRELMETMHCMSHLSPDFEGHRTVSRWPETLSDMSTSDELDESQV</sequence>
<reference evidence="3" key="1">
    <citation type="submission" date="2020-03" db="EMBL/GenBank/DDBJ databases">
        <title>Studies in the Genomics of Life Span.</title>
        <authorList>
            <person name="Glass D."/>
        </authorList>
    </citation>
    <scope>NUCLEOTIDE SEQUENCE</scope>
    <source>
        <strain evidence="3">SUZIE</strain>
        <tissue evidence="3">Muscle</tissue>
    </source>
</reference>
<keyword evidence="4" id="KW-1185">Reference proteome</keyword>
<evidence type="ECO:0000313" key="3">
    <source>
        <dbReference type="EMBL" id="MBZ3876831.1"/>
    </source>
</evidence>
<dbReference type="InterPro" id="IPR007143">
    <property type="entry name" value="Vps28"/>
</dbReference>
<gene>
    <name evidence="3" type="ORF">SUZIE_139905</name>
</gene>
<dbReference type="GO" id="GO:0000813">
    <property type="term" value="C:ESCRT I complex"/>
    <property type="evidence" value="ECO:0007669"/>
    <property type="project" value="InterPro"/>
</dbReference>
<comment type="similarity">
    <text evidence="1">Belongs to the VPS28 family.</text>
</comment>
<proteinExistence type="inferred from homology"/>
<dbReference type="Proteomes" id="UP001166674">
    <property type="component" value="Unassembled WGS sequence"/>
</dbReference>
<organism evidence="3 4">
    <name type="scientific">Sciurus carolinensis</name>
    <name type="common">Eastern gray squirrel</name>
    <dbReference type="NCBI Taxonomy" id="30640"/>
    <lineage>
        <taxon>Eukaryota</taxon>
        <taxon>Metazoa</taxon>
        <taxon>Chordata</taxon>
        <taxon>Craniata</taxon>
        <taxon>Vertebrata</taxon>
        <taxon>Euteleostomi</taxon>
        <taxon>Mammalia</taxon>
        <taxon>Eutheria</taxon>
        <taxon>Euarchontoglires</taxon>
        <taxon>Glires</taxon>
        <taxon>Rodentia</taxon>
        <taxon>Sciuromorpha</taxon>
        <taxon>Sciuridae</taxon>
        <taxon>Sciurinae</taxon>
        <taxon>Sciurini</taxon>
        <taxon>Sciurus</taxon>
    </lineage>
</organism>
<protein>
    <submittedName>
        <fullName evidence="3">Vacuolar protein sorting-associated protein 28-like protein</fullName>
    </submittedName>
</protein>
<dbReference type="PROSITE" id="PS51310">
    <property type="entry name" value="VPS28_C"/>
    <property type="match status" value="1"/>
</dbReference>
<dbReference type="Gene3D" id="1.20.120.1130">
    <property type="match status" value="1"/>
</dbReference>
<accession>A0AA41MRM5</accession>
<name>A0AA41MRM5_SCICA</name>